<feature type="chain" id="PRO_5046124335" evidence="1">
    <location>
        <begin position="19"/>
        <end position="155"/>
    </location>
</feature>
<feature type="signal peptide" evidence="1">
    <location>
        <begin position="1"/>
        <end position="18"/>
    </location>
</feature>
<organism evidence="2 3">
    <name type="scientific">Dokdonia genika</name>
    <dbReference type="NCBI Taxonomy" id="308113"/>
    <lineage>
        <taxon>Bacteria</taxon>
        <taxon>Pseudomonadati</taxon>
        <taxon>Bacteroidota</taxon>
        <taxon>Flavobacteriia</taxon>
        <taxon>Flavobacteriales</taxon>
        <taxon>Flavobacteriaceae</taxon>
        <taxon>Dokdonia</taxon>
    </lineage>
</organism>
<evidence type="ECO:0000313" key="2">
    <source>
        <dbReference type="EMBL" id="MFC4689198.1"/>
    </source>
</evidence>
<evidence type="ECO:0000256" key="1">
    <source>
        <dbReference type="SAM" id="SignalP"/>
    </source>
</evidence>
<evidence type="ECO:0000313" key="3">
    <source>
        <dbReference type="Proteomes" id="UP001595878"/>
    </source>
</evidence>
<comment type="caution">
    <text evidence="2">The sequence shown here is derived from an EMBL/GenBank/DDBJ whole genome shotgun (WGS) entry which is preliminary data.</text>
</comment>
<gene>
    <name evidence="2" type="ORF">ACFO5T_02025</name>
</gene>
<dbReference type="EMBL" id="JBHSHB010000007">
    <property type="protein sequence ID" value="MFC4689198.1"/>
    <property type="molecule type" value="Genomic_DNA"/>
</dbReference>
<protein>
    <submittedName>
        <fullName evidence="2">Uncharacterized protein</fullName>
    </submittedName>
</protein>
<reference evidence="3" key="1">
    <citation type="journal article" date="2019" name="Int. J. Syst. Evol. Microbiol.">
        <title>The Global Catalogue of Microorganisms (GCM) 10K type strain sequencing project: providing services to taxonomists for standard genome sequencing and annotation.</title>
        <authorList>
            <consortium name="The Broad Institute Genomics Platform"/>
            <consortium name="The Broad Institute Genome Sequencing Center for Infectious Disease"/>
            <person name="Wu L."/>
            <person name="Ma J."/>
        </authorList>
    </citation>
    <scope>NUCLEOTIDE SEQUENCE [LARGE SCALE GENOMIC DNA]</scope>
    <source>
        <strain evidence="3">CGMCC 4.7427</strain>
    </source>
</reference>
<accession>A0ABV9L577</accession>
<dbReference type="Proteomes" id="UP001595878">
    <property type="component" value="Unassembled WGS sequence"/>
</dbReference>
<keyword evidence="1" id="KW-0732">Signal</keyword>
<dbReference type="RefSeq" id="WP_380031629.1">
    <property type="nucleotide sequence ID" value="NZ_JBHSHB010000007.1"/>
</dbReference>
<name>A0ABV9L577_9FLAO</name>
<sequence>MKTLLYVLCFCFVSVSIAQETILEPVDVENTSKKDPVYEYLLQHYKPISDKEPIPSDGVVDCGFTQTFENGLSYEKRNCADAYLASGEVLTVTNPDRTSIVKWVESLNAIFTDQKGHNGWNFDQSEYRPLSNVPGAFFEIYRYKNTTSVLVMSGC</sequence>
<keyword evidence="3" id="KW-1185">Reference proteome</keyword>
<proteinExistence type="predicted"/>